<accession>A0A4R2NJ21</accession>
<feature type="transmembrane region" description="Helical" evidence="8">
    <location>
        <begin position="286"/>
        <end position="307"/>
    </location>
</feature>
<keyword evidence="6 8" id="KW-1133">Transmembrane helix</keyword>
<keyword evidence="5 8" id="KW-0812">Transmembrane</keyword>
<evidence type="ECO:0000256" key="8">
    <source>
        <dbReference type="SAM" id="Phobius"/>
    </source>
</evidence>
<reference evidence="9 10" key="1">
    <citation type="submission" date="2019-03" db="EMBL/GenBank/DDBJ databases">
        <title>Genomic Encyclopedia of Type Strains, Phase IV (KMG-IV): sequencing the most valuable type-strain genomes for metagenomic binning, comparative biology and taxonomic classification.</title>
        <authorList>
            <person name="Goeker M."/>
        </authorList>
    </citation>
    <scope>NUCLEOTIDE SEQUENCE [LARGE SCALE GENOMIC DNA]</scope>
    <source>
        <strain evidence="9 10">DSM 19377</strain>
    </source>
</reference>
<evidence type="ECO:0000256" key="4">
    <source>
        <dbReference type="ARBA" id="ARBA00022475"/>
    </source>
</evidence>
<proteinExistence type="inferred from homology"/>
<evidence type="ECO:0000256" key="1">
    <source>
        <dbReference type="ARBA" id="ARBA00004651"/>
    </source>
</evidence>
<comment type="subcellular location">
    <subcellularLocation>
        <location evidence="1">Cell membrane</location>
        <topology evidence="1">Multi-pass membrane protein</topology>
    </subcellularLocation>
</comment>
<evidence type="ECO:0000256" key="6">
    <source>
        <dbReference type="ARBA" id="ARBA00022989"/>
    </source>
</evidence>
<keyword evidence="3" id="KW-0813">Transport</keyword>
<feature type="transmembrane region" description="Helical" evidence="8">
    <location>
        <begin position="225"/>
        <end position="246"/>
    </location>
</feature>
<keyword evidence="10" id="KW-1185">Reference proteome</keyword>
<feature type="transmembrane region" description="Helical" evidence="8">
    <location>
        <begin position="126"/>
        <end position="147"/>
    </location>
</feature>
<feature type="transmembrane region" description="Helical" evidence="8">
    <location>
        <begin position="159"/>
        <end position="181"/>
    </location>
</feature>
<dbReference type="Gene3D" id="1.20.1530.20">
    <property type="match status" value="1"/>
</dbReference>
<comment type="caution">
    <text evidence="9">The sequence shown here is derived from an EMBL/GenBank/DDBJ whole genome shotgun (WGS) entry which is preliminary data.</text>
</comment>
<keyword evidence="4" id="KW-1003">Cell membrane</keyword>
<comment type="similarity">
    <text evidence="2">Belongs to the auxin efflux carrier (TC 2.A.69) family.</text>
</comment>
<dbReference type="GO" id="GO:0055085">
    <property type="term" value="P:transmembrane transport"/>
    <property type="evidence" value="ECO:0007669"/>
    <property type="project" value="InterPro"/>
</dbReference>
<evidence type="ECO:0000256" key="7">
    <source>
        <dbReference type="ARBA" id="ARBA00023136"/>
    </source>
</evidence>
<gene>
    <name evidence="9" type="ORF">EV207_14423</name>
</gene>
<evidence type="ECO:0000256" key="3">
    <source>
        <dbReference type="ARBA" id="ARBA00022448"/>
    </source>
</evidence>
<evidence type="ECO:0000313" key="9">
    <source>
        <dbReference type="EMBL" id="TCP21298.1"/>
    </source>
</evidence>
<dbReference type="Proteomes" id="UP000295416">
    <property type="component" value="Unassembled WGS sequence"/>
</dbReference>
<evidence type="ECO:0000313" key="10">
    <source>
        <dbReference type="Proteomes" id="UP000295416"/>
    </source>
</evidence>
<feature type="transmembrane region" description="Helical" evidence="8">
    <location>
        <begin position="67"/>
        <end position="87"/>
    </location>
</feature>
<dbReference type="GO" id="GO:0005886">
    <property type="term" value="C:plasma membrane"/>
    <property type="evidence" value="ECO:0007669"/>
    <property type="project" value="UniProtKB-SubCell"/>
</dbReference>
<feature type="transmembrane region" description="Helical" evidence="8">
    <location>
        <begin position="37"/>
        <end position="55"/>
    </location>
</feature>
<dbReference type="EMBL" id="SLXK01000044">
    <property type="protein sequence ID" value="TCP21298.1"/>
    <property type="molecule type" value="Genomic_DNA"/>
</dbReference>
<sequence length="308" mass="33594">MDWVTHMAFLEILLPIFGIFGIGYVGQKTIGFDTKTLSTMALYLMTPFLAFHTFYESKFNVTYGYLLIYTIVLCFSLIGIVHIVSAIRGFSKKETCGMILASAFMNNGNYGTPLVLFVFGKEGLHYAIILMVIQSLLMCTVGIYYAAKGSPNNDGLKASLGAVLRMPIAYGALAGALFQWFHIEVNHTIMDAVAMVGDAAIPTIMIVLGMQLANISIKKLAIHKISLSLVIKLLLSPAIALLLAFILPIDDLLQKIMILMAAMPTAANTTMYALQYQTEPEFVSSATLVSTVLSLVTLPLVLIGIQFI</sequence>
<dbReference type="Pfam" id="PF03547">
    <property type="entry name" value="Mem_trans"/>
    <property type="match status" value="2"/>
</dbReference>
<evidence type="ECO:0008006" key="11">
    <source>
        <dbReference type="Google" id="ProtNLM"/>
    </source>
</evidence>
<name>A0A4R2NJ21_9BACL</name>
<organism evidence="9 10">
    <name type="scientific">Scopulibacillus darangshiensis</name>
    <dbReference type="NCBI Taxonomy" id="442528"/>
    <lineage>
        <taxon>Bacteria</taxon>
        <taxon>Bacillati</taxon>
        <taxon>Bacillota</taxon>
        <taxon>Bacilli</taxon>
        <taxon>Bacillales</taxon>
        <taxon>Sporolactobacillaceae</taxon>
        <taxon>Scopulibacillus</taxon>
    </lineage>
</organism>
<dbReference type="PANTHER" id="PTHR36838:SF1">
    <property type="entry name" value="SLR1864 PROTEIN"/>
    <property type="match status" value="1"/>
</dbReference>
<evidence type="ECO:0000256" key="5">
    <source>
        <dbReference type="ARBA" id="ARBA00022692"/>
    </source>
</evidence>
<dbReference type="PANTHER" id="PTHR36838">
    <property type="entry name" value="AUXIN EFFLUX CARRIER FAMILY PROTEIN"/>
    <property type="match status" value="1"/>
</dbReference>
<protein>
    <recommendedName>
        <fullName evidence="11">AEC family transporter</fullName>
    </recommendedName>
</protein>
<evidence type="ECO:0000256" key="2">
    <source>
        <dbReference type="ARBA" id="ARBA00010145"/>
    </source>
</evidence>
<dbReference type="InterPro" id="IPR038770">
    <property type="entry name" value="Na+/solute_symporter_sf"/>
</dbReference>
<feature type="transmembrane region" description="Helical" evidence="8">
    <location>
        <begin position="6"/>
        <end position="25"/>
    </location>
</feature>
<feature type="transmembrane region" description="Helical" evidence="8">
    <location>
        <begin position="193"/>
        <end position="213"/>
    </location>
</feature>
<keyword evidence="7 8" id="KW-0472">Membrane</keyword>
<dbReference type="InterPro" id="IPR004776">
    <property type="entry name" value="Mem_transp_PIN-like"/>
</dbReference>
<dbReference type="AlphaFoldDB" id="A0A4R2NJ21"/>